<dbReference type="InterPro" id="IPR005475">
    <property type="entry name" value="Transketolase-like_Pyr-bd"/>
</dbReference>
<comment type="cofactor">
    <cofactor evidence="1">
        <name>thiamine diphosphate</name>
        <dbReference type="ChEBI" id="CHEBI:58937"/>
    </cofactor>
</comment>
<dbReference type="RefSeq" id="WP_326840293.1">
    <property type="nucleotide sequence ID" value="NZ_JBKWRC010000002.1"/>
</dbReference>
<name>A0A928KS96_9FIRM</name>
<evidence type="ECO:0000313" key="5">
    <source>
        <dbReference type="EMBL" id="MBE6833314.1"/>
    </source>
</evidence>
<accession>A0A928KS96</accession>
<feature type="domain" description="Transketolase-like pyrimidine-binding" evidence="4">
    <location>
        <begin position="5"/>
        <end position="171"/>
    </location>
</feature>
<proteinExistence type="inferred from homology"/>
<gene>
    <name evidence="5" type="ORF">E7512_06990</name>
</gene>
<evidence type="ECO:0000256" key="1">
    <source>
        <dbReference type="ARBA" id="ARBA00001964"/>
    </source>
</evidence>
<dbReference type="SUPFAM" id="SSF52922">
    <property type="entry name" value="TK C-terminal domain-like"/>
    <property type="match status" value="1"/>
</dbReference>
<evidence type="ECO:0000256" key="3">
    <source>
        <dbReference type="ARBA" id="ARBA00023052"/>
    </source>
</evidence>
<comment type="similarity">
    <text evidence="2">Belongs to the transketolase family.</text>
</comment>
<keyword evidence="3" id="KW-0786">Thiamine pyrophosphate</keyword>
<dbReference type="Pfam" id="PF02780">
    <property type="entry name" value="Transketolase_C"/>
    <property type="match status" value="1"/>
</dbReference>
<dbReference type="CDD" id="cd07033">
    <property type="entry name" value="TPP_PYR_DXS_TK_like"/>
    <property type="match status" value="1"/>
</dbReference>
<evidence type="ECO:0000313" key="6">
    <source>
        <dbReference type="Proteomes" id="UP000754750"/>
    </source>
</evidence>
<dbReference type="FunFam" id="3.40.50.970:FF:000129">
    <property type="entry name" value="Transketolase"/>
    <property type="match status" value="1"/>
</dbReference>
<organism evidence="5 6">
    <name type="scientific">Faecalispora sporosphaeroides</name>
    <dbReference type="NCBI Taxonomy" id="1549"/>
    <lineage>
        <taxon>Bacteria</taxon>
        <taxon>Bacillati</taxon>
        <taxon>Bacillota</taxon>
        <taxon>Clostridia</taxon>
        <taxon>Eubacteriales</taxon>
        <taxon>Oscillospiraceae</taxon>
        <taxon>Faecalispora</taxon>
    </lineage>
</organism>
<dbReference type="Gene3D" id="3.40.50.970">
    <property type="match status" value="1"/>
</dbReference>
<dbReference type="InterPro" id="IPR033248">
    <property type="entry name" value="Transketolase_C"/>
</dbReference>
<dbReference type="Pfam" id="PF02779">
    <property type="entry name" value="Transket_pyr"/>
    <property type="match status" value="1"/>
</dbReference>
<dbReference type="SUPFAM" id="SSF52518">
    <property type="entry name" value="Thiamin diphosphate-binding fold (THDP-binding)"/>
    <property type="match status" value="1"/>
</dbReference>
<evidence type="ECO:0000259" key="4">
    <source>
        <dbReference type="SMART" id="SM00861"/>
    </source>
</evidence>
<dbReference type="EMBL" id="SVNY01000003">
    <property type="protein sequence ID" value="MBE6833314.1"/>
    <property type="molecule type" value="Genomic_DNA"/>
</dbReference>
<protein>
    <submittedName>
        <fullName evidence="5">Transketolase</fullName>
    </submittedName>
</protein>
<dbReference type="SMART" id="SM00861">
    <property type="entry name" value="Transket_pyr"/>
    <property type="match status" value="1"/>
</dbReference>
<reference evidence="5" key="1">
    <citation type="submission" date="2019-04" db="EMBL/GenBank/DDBJ databases">
        <title>Evolution of Biomass-Degrading Anaerobic Consortia Revealed by Metagenomics.</title>
        <authorList>
            <person name="Peng X."/>
        </authorList>
    </citation>
    <scope>NUCLEOTIDE SEQUENCE</scope>
    <source>
        <strain evidence="5">SIG551</strain>
    </source>
</reference>
<dbReference type="Gene3D" id="3.40.50.920">
    <property type="match status" value="1"/>
</dbReference>
<dbReference type="InterPro" id="IPR009014">
    <property type="entry name" value="Transketo_C/PFOR_II"/>
</dbReference>
<dbReference type="InterPro" id="IPR029061">
    <property type="entry name" value="THDP-binding"/>
</dbReference>
<sequence length="312" mass="33723">MTEFKGTREAFAAAVMDMAETEERIVVVSPDSLKAMRAVPFGEKYPDRYVECGIAEQCAVDVAAGLASCGLIPFVGTYCGFLTMRACEQMRTFVGYTELNAKFVGVNAGLLGGEREGVTHQFYEDIGILASIPNFTILTPADPAQCYHAVRLAAEIDGPVYVRAGSGREKNVYSKDAPFSTDGITVWKEYGTDAVLLSNGFVLDRVLAAAELLKEAGIPVTVADVNILYGKRQNRILEVISKSDQLFTVEDHNINGGLGSYISRLVCENKPARVHRIALTGYGESGPAEPLADAYGFSPQSIAQTVRSTLNR</sequence>
<dbReference type="AlphaFoldDB" id="A0A928KS96"/>
<dbReference type="PANTHER" id="PTHR43825">
    <property type="entry name" value="PYRUVATE DEHYDROGENASE E1 COMPONENT"/>
    <property type="match status" value="1"/>
</dbReference>
<evidence type="ECO:0000256" key="2">
    <source>
        <dbReference type="ARBA" id="ARBA00007131"/>
    </source>
</evidence>
<dbReference type="InterPro" id="IPR051157">
    <property type="entry name" value="PDH/Transketolase"/>
</dbReference>
<dbReference type="PANTHER" id="PTHR43825:SF1">
    <property type="entry name" value="TRANSKETOLASE-LIKE PYRIMIDINE-BINDING DOMAIN-CONTAINING PROTEIN"/>
    <property type="match status" value="1"/>
</dbReference>
<comment type="caution">
    <text evidence="5">The sequence shown here is derived from an EMBL/GenBank/DDBJ whole genome shotgun (WGS) entry which is preliminary data.</text>
</comment>
<dbReference type="Proteomes" id="UP000754750">
    <property type="component" value="Unassembled WGS sequence"/>
</dbReference>